<dbReference type="EMBL" id="JAMKFB020000019">
    <property type="protein sequence ID" value="KAL0166251.1"/>
    <property type="molecule type" value="Genomic_DNA"/>
</dbReference>
<reference evidence="1 2" key="1">
    <citation type="submission" date="2024-05" db="EMBL/GenBank/DDBJ databases">
        <title>Genome sequencing and assembly of Indian major carp, Cirrhinus mrigala (Hamilton, 1822).</title>
        <authorList>
            <person name="Mohindra V."/>
            <person name="Chowdhury L.M."/>
            <person name="Lal K."/>
            <person name="Jena J.K."/>
        </authorList>
    </citation>
    <scope>NUCLEOTIDE SEQUENCE [LARGE SCALE GENOMIC DNA]</scope>
    <source>
        <strain evidence="1">CM1030</strain>
        <tissue evidence="1">Blood</tissue>
    </source>
</reference>
<accession>A0ABD0NZ65</accession>
<sequence>SFSFLFFSLQEELRELREQPTDPQAEQEIIDSIEEVYFSSDSFDMVQYELEVCV</sequence>
<name>A0ABD0NZ65_CIRMR</name>
<proteinExistence type="predicted"/>
<gene>
    <name evidence="1" type="ORF">M9458_038095</name>
</gene>
<organism evidence="1 2">
    <name type="scientific">Cirrhinus mrigala</name>
    <name type="common">Mrigala</name>
    <dbReference type="NCBI Taxonomy" id="683832"/>
    <lineage>
        <taxon>Eukaryota</taxon>
        <taxon>Metazoa</taxon>
        <taxon>Chordata</taxon>
        <taxon>Craniata</taxon>
        <taxon>Vertebrata</taxon>
        <taxon>Euteleostomi</taxon>
        <taxon>Actinopterygii</taxon>
        <taxon>Neopterygii</taxon>
        <taxon>Teleostei</taxon>
        <taxon>Ostariophysi</taxon>
        <taxon>Cypriniformes</taxon>
        <taxon>Cyprinidae</taxon>
        <taxon>Labeoninae</taxon>
        <taxon>Labeonini</taxon>
        <taxon>Cirrhinus</taxon>
    </lineage>
</organism>
<evidence type="ECO:0000313" key="1">
    <source>
        <dbReference type="EMBL" id="KAL0166251.1"/>
    </source>
</evidence>
<dbReference type="AlphaFoldDB" id="A0ABD0NZ65"/>
<dbReference type="Proteomes" id="UP001529510">
    <property type="component" value="Unassembled WGS sequence"/>
</dbReference>
<evidence type="ECO:0000313" key="2">
    <source>
        <dbReference type="Proteomes" id="UP001529510"/>
    </source>
</evidence>
<comment type="caution">
    <text evidence="1">The sequence shown here is derived from an EMBL/GenBank/DDBJ whole genome shotgun (WGS) entry which is preliminary data.</text>
</comment>
<protein>
    <submittedName>
        <fullName evidence="1">Uncharacterized protein</fullName>
    </submittedName>
</protein>
<feature type="non-terminal residue" evidence="1">
    <location>
        <position position="1"/>
    </location>
</feature>
<keyword evidence="2" id="KW-1185">Reference proteome</keyword>